<dbReference type="RefSeq" id="WP_247381495.1">
    <property type="nucleotide sequence ID" value="NZ_JALLGV010000010.1"/>
</dbReference>
<feature type="transmembrane region" description="Helical" evidence="1">
    <location>
        <begin position="65"/>
        <end position="87"/>
    </location>
</feature>
<evidence type="ECO:0008006" key="4">
    <source>
        <dbReference type="Google" id="ProtNLM"/>
    </source>
</evidence>
<feature type="transmembrane region" description="Helical" evidence="1">
    <location>
        <begin position="270"/>
        <end position="288"/>
    </location>
</feature>
<feature type="transmembrane region" description="Helical" evidence="1">
    <location>
        <begin position="371"/>
        <end position="391"/>
    </location>
</feature>
<feature type="transmembrane region" description="Helical" evidence="1">
    <location>
        <begin position="240"/>
        <end position="258"/>
    </location>
</feature>
<organism evidence="2 3">
    <name type="scientific">Halorientalis brevis</name>
    <dbReference type="NCBI Taxonomy" id="1126241"/>
    <lineage>
        <taxon>Archaea</taxon>
        <taxon>Methanobacteriati</taxon>
        <taxon>Methanobacteriota</taxon>
        <taxon>Stenosarchaea group</taxon>
        <taxon>Halobacteria</taxon>
        <taxon>Halobacteriales</taxon>
        <taxon>Haloarculaceae</taxon>
        <taxon>Halorientalis</taxon>
    </lineage>
</organism>
<keyword evidence="1" id="KW-1133">Transmembrane helix</keyword>
<gene>
    <name evidence="2" type="ORF">ACFR9U_15200</name>
</gene>
<sequence length="588" mass="63819">MLLLIGFGALSIAAVVAHRAPATGYELSLYSATPTLVWLCLAVAFFTSLVSSVTTSSRYLRGSALVLGGATTFTVVALPVLRGYYFYGSADPMTHLGWAKDISSGVLDPANLFYPGLHTAAVILHETLGYSLRLGILVAILCFTAIFLVFVPLCVRYVTGSERATVVAAFSTFLLLPINNISMFLRAHPFSQTLFFSALVFYLLFKFLTEETTGSKLTPIAVILGVASVATVIYHPQLSVHLLAVFASVTVLQYLYRLRGTDHAITSHRSMLAHTLLLAGAVVAWITGRPAFRAQIESISLAAQGYLRGNPPTPGGRVASQGTSITAIGGSLPEMYLKLFLPTTVFAVLAGVAVLASYTSWINFRSEHDAVVRYFVLSVLGVLPLFVLYFAGSIAEMYFRTFGFIVLLLLIAGAVSLFNVFEGVADRYGSTTFALGFVVLFAVLTPVSLATAYQSPYIYKANQHVTESQFSGYEATFEYGADGIDVTSLRQSATRYSDGVEGYQNSGRYDRSISGTNLTQLDAAAEKPMYVVLSTYDVQREVNAYRELRYSRAELNAVENQRGVDRVLTNGDLRLYLVGGNETQTGQQ</sequence>
<feature type="transmembrane region" description="Helical" evidence="1">
    <location>
        <begin position="164"/>
        <end position="181"/>
    </location>
</feature>
<accession>A0ABD6CGI1</accession>
<feature type="transmembrane region" description="Helical" evidence="1">
    <location>
        <begin position="339"/>
        <end position="359"/>
    </location>
</feature>
<feature type="transmembrane region" description="Helical" evidence="1">
    <location>
        <begin position="397"/>
        <end position="421"/>
    </location>
</feature>
<dbReference type="AlphaFoldDB" id="A0ABD6CGI1"/>
<feature type="transmembrane region" description="Helical" evidence="1">
    <location>
        <begin position="187"/>
        <end position="205"/>
    </location>
</feature>
<feature type="transmembrane region" description="Helical" evidence="1">
    <location>
        <begin position="217"/>
        <end position="234"/>
    </location>
</feature>
<evidence type="ECO:0000313" key="2">
    <source>
        <dbReference type="EMBL" id="MFD1588327.1"/>
    </source>
</evidence>
<comment type="caution">
    <text evidence="2">The sequence shown here is derived from an EMBL/GenBank/DDBJ whole genome shotgun (WGS) entry which is preliminary data.</text>
</comment>
<keyword evidence="1" id="KW-0472">Membrane</keyword>
<protein>
    <recommendedName>
        <fullName evidence="4">Glycosyltransferase RgtA/B/C/D-like domain-containing protein</fullName>
    </recommendedName>
</protein>
<feature type="transmembrane region" description="Helical" evidence="1">
    <location>
        <begin position="134"/>
        <end position="155"/>
    </location>
</feature>
<proteinExistence type="predicted"/>
<evidence type="ECO:0000256" key="1">
    <source>
        <dbReference type="SAM" id="Phobius"/>
    </source>
</evidence>
<keyword evidence="3" id="KW-1185">Reference proteome</keyword>
<dbReference type="EMBL" id="JBHUDJ010000011">
    <property type="protein sequence ID" value="MFD1588327.1"/>
    <property type="molecule type" value="Genomic_DNA"/>
</dbReference>
<reference evidence="2 3" key="1">
    <citation type="journal article" date="2019" name="Int. J. Syst. Evol. Microbiol.">
        <title>The Global Catalogue of Microorganisms (GCM) 10K type strain sequencing project: providing services to taxonomists for standard genome sequencing and annotation.</title>
        <authorList>
            <consortium name="The Broad Institute Genomics Platform"/>
            <consortium name="The Broad Institute Genome Sequencing Center for Infectious Disease"/>
            <person name="Wu L."/>
            <person name="Ma J."/>
        </authorList>
    </citation>
    <scope>NUCLEOTIDE SEQUENCE [LARGE SCALE GENOMIC DNA]</scope>
    <source>
        <strain evidence="2 3">CGMCC 1.12125</strain>
    </source>
</reference>
<feature type="transmembrane region" description="Helical" evidence="1">
    <location>
        <begin position="35"/>
        <end position="53"/>
    </location>
</feature>
<feature type="transmembrane region" description="Helical" evidence="1">
    <location>
        <begin position="433"/>
        <end position="453"/>
    </location>
</feature>
<dbReference type="Proteomes" id="UP001597119">
    <property type="component" value="Unassembled WGS sequence"/>
</dbReference>
<evidence type="ECO:0000313" key="3">
    <source>
        <dbReference type="Proteomes" id="UP001597119"/>
    </source>
</evidence>
<keyword evidence="1" id="KW-0812">Transmembrane</keyword>
<name>A0ABD6CGI1_9EURY</name>